<name>A0A0M4ER71_DROBS</name>
<comment type="pathway">
    <text evidence="4">Cofactor biosynthesis; tetrahydrofolylpolyglutamate biosynthesis.</text>
</comment>
<feature type="compositionally biased region" description="Low complexity" evidence="22">
    <location>
        <begin position="480"/>
        <end position="491"/>
    </location>
</feature>
<feature type="binding site" evidence="21">
    <location>
        <position position="153"/>
    </location>
    <ligand>
        <name>Mg(2+)</name>
        <dbReference type="ChEBI" id="CHEBI:18420"/>
        <label>1</label>
    </ligand>
</feature>
<dbReference type="InterPro" id="IPR036615">
    <property type="entry name" value="Mur_ligase_C_dom_sf"/>
</dbReference>
<dbReference type="SMR" id="A0A0M4ER71"/>
<gene>
    <name evidence="23" type="ORF">Dbus_chrXg433</name>
</gene>
<dbReference type="SUPFAM" id="SSF53244">
    <property type="entry name" value="MurD-like peptide ligases, peptide-binding domain"/>
    <property type="match status" value="1"/>
</dbReference>
<evidence type="ECO:0000256" key="19">
    <source>
        <dbReference type="ARBA" id="ARBA00047493"/>
    </source>
</evidence>
<reference evidence="23 24" key="1">
    <citation type="submission" date="2015-08" db="EMBL/GenBank/DDBJ databases">
        <title>Ancestral chromatin configuration constrains chromatin evolution on differentiating sex chromosomes in Drosophila.</title>
        <authorList>
            <person name="Zhou Q."/>
            <person name="Bachtrog D."/>
        </authorList>
    </citation>
    <scope>NUCLEOTIDE SEQUENCE [LARGE SCALE GENOMIC DNA]</scope>
    <source>
        <tissue evidence="23">Whole larvae</tissue>
    </source>
</reference>
<dbReference type="GO" id="GO:0005524">
    <property type="term" value="F:ATP binding"/>
    <property type="evidence" value="ECO:0007669"/>
    <property type="project" value="UniProtKB-KW"/>
</dbReference>
<evidence type="ECO:0000256" key="7">
    <source>
        <dbReference type="ARBA" id="ARBA00022490"/>
    </source>
</evidence>
<keyword evidence="9" id="KW-0436">Ligase</keyword>
<evidence type="ECO:0000256" key="2">
    <source>
        <dbReference type="ARBA" id="ARBA00004305"/>
    </source>
</evidence>
<feature type="binding site" evidence="20">
    <location>
        <position position="318"/>
    </location>
    <ligand>
        <name>ATP</name>
        <dbReference type="ChEBI" id="CHEBI:30616"/>
    </ligand>
</feature>
<comment type="catalytic activity">
    <reaction evidence="19">
        <text>(6S)-5,6,7,8-tetrahydrofolyl-(gamma-L-Glu)(n) + L-glutamate + ATP = (6S)-5,6,7,8-tetrahydrofolyl-(gamma-L-Glu)(n+1) + ADP + phosphate + H(+)</text>
        <dbReference type="Rhea" id="RHEA:10580"/>
        <dbReference type="Rhea" id="RHEA-COMP:14738"/>
        <dbReference type="Rhea" id="RHEA-COMP:14740"/>
        <dbReference type="ChEBI" id="CHEBI:15378"/>
        <dbReference type="ChEBI" id="CHEBI:29985"/>
        <dbReference type="ChEBI" id="CHEBI:30616"/>
        <dbReference type="ChEBI" id="CHEBI:43474"/>
        <dbReference type="ChEBI" id="CHEBI:141005"/>
        <dbReference type="ChEBI" id="CHEBI:456216"/>
        <dbReference type="EC" id="6.3.2.17"/>
    </reaction>
</comment>
<dbReference type="PANTHER" id="PTHR11136:SF5">
    <property type="entry name" value="FOLYLPOLYGLUTAMATE SYNTHASE, MITOCHONDRIAL"/>
    <property type="match status" value="1"/>
</dbReference>
<evidence type="ECO:0000256" key="12">
    <source>
        <dbReference type="ARBA" id="ARBA00022792"/>
    </source>
</evidence>
<comment type="subcellular location">
    <subcellularLocation>
        <location evidence="3">Cytoplasm</location>
    </subcellularLocation>
    <subcellularLocation>
        <location evidence="1">Mitochondrion inner membrane</location>
    </subcellularLocation>
    <subcellularLocation>
        <location evidence="2">Mitochondrion matrix</location>
    </subcellularLocation>
</comment>
<evidence type="ECO:0000256" key="13">
    <source>
        <dbReference type="ARBA" id="ARBA00022840"/>
    </source>
</evidence>
<dbReference type="PROSITE" id="PS01012">
    <property type="entry name" value="FOLYLPOLYGLU_SYNT_2"/>
    <property type="match status" value="1"/>
</dbReference>
<feature type="non-terminal residue" evidence="23">
    <location>
        <position position="1"/>
    </location>
</feature>
<dbReference type="NCBIfam" id="TIGR01499">
    <property type="entry name" value="folC"/>
    <property type="match status" value="1"/>
</dbReference>
<dbReference type="GO" id="GO:0004326">
    <property type="term" value="F:tetrahydrofolylpolyglutamate synthase activity"/>
    <property type="evidence" value="ECO:0007669"/>
    <property type="project" value="UniProtKB-EC"/>
</dbReference>
<organism evidence="23 24">
    <name type="scientific">Drosophila busckii</name>
    <name type="common">Fruit fly</name>
    <dbReference type="NCBI Taxonomy" id="30019"/>
    <lineage>
        <taxon>Eukaryota</taxon>
        <taxon>Metazoa</taxon>
        <taxon>Ecdysozoa</taxon>
        <taxon>Arthropoda</taxon>
        <taxon>Hexapoda</taxon>
        <taxon>Insecta</taxon>
        <taxon>Pterygota</taxon>
        <taxon>Neoptera</taxon>
        <taxon>Endopterygota</taxon>
        <taxon>Diptera</taxon>
        <taxon>Brachycera</taxon>
        <taxon>Muscomorpha</taxon>
        <taxon>Ephydroidea</taxon>
        <taxon>Drosophilidae</taxon>
        <taxon>Drosophila</taxon>
    </lineage>
</organism>
<feature type="region of interest" description="Disordered" evidence="22">
    <location>
        <begin position="472"/>
        <end position="503"/>
    </location>
</feature>
<evidence type="ECO:0000256" key="1">
    <source>
        <dbReference type="ARBA" id="ARBA00004273"/>
    </source>
</evidence>
<keyword evidence="7" id="KW-0963">Cytoplasm</keyword>
<evidence type="ECO:0000256" key="9">
    <source>
        <dbReference type="ARBA" id="ARBA00022598"/>
    </source>
</evidence>
<dbReference type="InterPro" id="IPR001645">
    <property type="entry name" value="Folylpolyglutamate_synth"/>
</dbReference>
<dbReference type="AlphaFoldDB" id="A0A0M4ER71"/>
<keyword evidence="10 21" id="KW-0479">Metal-binding</keyword>
<dbReference type="GO" id="GO:0005759">
    <property type="term" value="C:mitochondrial matrix"/>
    <property type="evidence" value="ECO:0007669"/>
    <property type="project" value="UniProtKB-SubCell"/>
</dbReference>
<dbReference type="PANTHER" id="PTHR11136">
    <property type="entry name" value="FOLYLPOLYGLUTAMATE SYNTHASE-RELATED"/>
    <property type="match status" value="1"/>
</dbReference>
<dbReference type="SUPFAM" id="SSF53623">
    <property type="entry name" value="MurD-like peptide ligases, catalytic domain"/>
    <property type="match status" value="1"/>
</dbReference>
<evidence type="ECO:0000256" key="10">
    <source>
        <dbReference type="ARBA" id="ARBA00022723"/>
    </source>
</evidence>
<dbReference type="PIRSF" id="PIRSF038895">
    <property type="entry name" value="FPGS"/>
    <property type="match status" value="1"/>
</dbReference>
<dbReference type="InterPro" id="IPR018109">
    <property type="entry name" value="Folylpolyglutamate_synth_CS"/>
</dbReference>
<evidence type="ECO:0000256" key="3">
    <source>
        <dbReference type="ARBA" id="ARBA00004496"/>
    </source>
</evidence>
<evidence type="ECO:0000313" key="24">
    <source>
        <dbReference type="Proteomes" id="UP000494163"/>
    </source>
</evidence>
<evidence type="ECO:0000256" key="18">
    <source>
        <dbReference type="ARBA" id="ARBA00030876"/>
    </source>
</evidence>
<accession>A0A0M4ER71</accession>
<evidence type="ECO:0000256" key="6">
    <source>
        <dbReference type="ARBA" id="ARBA00013025"/>
    </source>
</evidence>
<dbReference type="EMBL" id="CP012528">
    <property type="protein sequence ID" value="ALC48577.1"/>
    <property type="molecule type" value="Genomic_DNA"/>
</dbReference>
<keyword evidence="12" id="KW-0999">Mitochondrion inner membrane</keyword>
<evidence type="ECO:0000256" key="22">
    <source>
        <dbReference type="SAM" id="MobiDB-lite"/>
    </source>
</evidence>
<dbReference type="Proteomes" id="UP000494163">
    <property type="component" value="Chromosome X"/>
</dbReference>
<keyword evidence="15" id="KW-0496">Mitochondrion</keyword>
<dbReference type="Gene3D" id="3.40.1190.10">
    <property type="entry name" value="Mur-like, catalytic domain"/>
    <property type="match status" value="1"/>
</dbReference>
<evidence type="ECO:0000256" key="16">
    <source>
        <dbReference type="ARBA" id="ARBA00023136"/>
    </source>
</evidence>
<dbReference type="GO" id="GO:0046872">
    <property type="term" value="F:metal ion binding"/>
    <property type="evidence" value="ECO:0007669"/>
    <property type="project" value="UniProtKB-KW"/>
</dbReference>
<keyword evidence="11 20" id="KW-0547">Nucleotide-binding</keyword>
<feature type="binding site" evidence="20">
    <location>
        <position position="304"/>
    </location>
    <ligand>
        <name>ATP</name>
        <dbReference type="ChEBI" id="CHEBI:30616"/>
    </ligand>
</feature>
<sequence length="503" mass="56712">AATAELNKLQPNEDSIRNSITITNAKANSVANTIMYLERSGLPLKELEKMSIIHVAGTKGKGSTCALVESILREYGARTGFFSSPHLLSTNERIRINGEPLAKHKFTHYFWKVYNRLLESREHDKDMPTFFMFLTTLGFHVFHAEKVDVLVLEVGMGGELDCTNIVPNVRTVGITSLALEHTQLLGNTLEQIAWQKAGIIKPDSNVFTHVTQPECLEIIYKRAAERNAQVIQVLDTQHYLESNLYAEYLDSFNEYVRLNGALAIALAKDWLRQTKGPLQQLQLDDSKMVSKVLRALLNTHWPGRCQLVAYQNMRVHLDGAHTVESMRVCCEWFAKSITASKNNPKILVFNRTGETDVTGLLQELQRTCPFDMVCFVPNVASTEPIDPSQTTVFCGAEKQIKRAHVIAQSWQKLCESNQVPNQAQVYNNVWDAFNGVRKRYPLNVELDVLITGSIHLLGAAISGLNMFRPLEEEAAKKQQEQSQQQQQQQQLESKDKGRSESIS</sequence>
<feature type="compositionally biased region" description="Basic and acidic residues" evidence="22">
    <location>
        <begin position="492"/>
        <end position="503"/>
    </location>
</feature>
<keyword evidence="13 20" id="KW-0067">ATP-binding</keyword>
<proteinExistence type="inferred from homology"/>
<dbReference type="InterPro" id="IPR023600">
    <property type="entry name" value="Folylpolyglutamate_synth_euk"/>
</dbReference>
<dbReference type="OrthoDB" id="5212574at2759"/>
<keyword evidence="16" id="KW-0472">Membrane</keyword>
<keyword evidence="24" id="KW-1185">Reference proteome</keyword>
<dbReference type="GO" id="GO:0005743">
    <property type="term" value="C:mitochondrial inner membrane"/>
    <property type="evidence" value="ECO:0007669"/>
    <property type="project" value="UniProtKB-SubCell"/>
</dbReference>
<evidence type="ECO:0000313" key="23">
    <source>
        <dbReference type="EMBL" id="ALC48577.1"/>
    </source>
</evidence>
<evidence type="ECO:0000256" key="17">
    <source>
        <dbReference type="ARBA" id="ARBA00030592"/>
    </source>
</evidence>
<feature type="binding site" evidence="21">
    <location>
        <position position="84"/>
    </location>
    <ligand>
        <name>Mg(2+)</name>
        <dbReference type="ChEBI" id="CHEBI:18420"/>
        <label>1</label>
    </ligand>
</feature>
<dbReference type="UniPathway" id="UPA00850"/>
<dbReference type="GO" id="GO:0005829">
    <property type="term" value="C:cytosol"/>
    <property type="evidence" value="ECO:0007669"/>
    <property type="project" value="TreeGrafter"/>
</dbReference>
<evidence type="ECO:0000256" key="15">
    <source>
        <dbReference type="ARBA" id="ARBA00023128"/>
    </source>
</evidence>
<dbReference type="InterPro" id="IPR036565">
    <property type="entry name" value="Mur-like_cat_sf"/>
</dbReference>
<evidence type="ECO:0000256" key="5">
    <source>
        <dbReference type="ARBA" id="ARBA00008276"/>
    </source>
</evidence>
<evidence type="ECO:0000256" key="20">
    <source>
        <dbReference type="PIRSR" id="PIRSR038895-1"/>
    </source>
</evidence>
<dbReference type="STRING" id="30019.A0A0M4ER71"/>
<comment type="similarity">
    <text evidence="5">Belongs to the folylpolyglutamate synthase family.</text>
</comment>
<dbReference type="EC" id="6.3.2.17" evidence="6"/>
<evidence type="ECO:0000256" key="8">
    <source>
        <dbReference type="ARBA" id="ARBA00022563"/>
    </source>
</evidence>
<evidence type="ECO:0000256" key="14">
    <source>
        <dbReference type="ARBA" id="ARBA00022842"/>
    </source>
</evidence>
<evidence type="ECO:0000256" key="11">
    <source>
        <dbReference type="ARBA" id="ARBA00022741"/>
    </source>
</evidence>
<evidence type="ECO:0000256" key="21">
    <source>
        <dbReference type="PIRSR" id="PIRSR038895-2"/>
    </source>
</evidence>
<dbReference type="PROSITE" id="PS01011">
    <property type="entry name" value="FOLYLPOLYGLU_SYNT_1"/>
    <property type="match status" value="1"/>
</dbReference>
<dbReference type="GO" id="GO:0006730">
    <property type="term" value="P:one-carbon metabolic process"/>
    <property type="evidence" value="ECO:0007669"/>
    <property type="project" value="UniProtKB-KW"/>
</dbReference>
<dbReference type="OMA" id="THALFCT"/>
<protein>
    <recommendedName>
        <fullName evidence="6">tetrahydrofolate synthase</fullName>
        <ecNumber evidence="6">6.3.2.17</ecNumber>
    </recommendedName>
    <alternativeName>
        <fullName evidence="18">Folylpoly-gamma-glutamate synthetase</fullName>
    </alternativeName>
    <alternativeName>
        <fullName evidence="17">Tetrahydrofolylpolyglutamate synthase</fullName>
    </alternativeName>
</protein>
<feature type="binding site" evidence="21">
    <location>
        <position position="181"/>
    </location>
    <ligand>
        <name>Mg(2+)</name>
        <dbReference type="ChEBI" id="CHEBI:18420"/>
        <label>1</label>
    </ligand>
</feature>
<evidence type="ECO:0000256" key="4">
    <source>
        <dbReference type="ARBA" id="ARBA00005150"/>
    </source>
</evidence>
<keyword evidence="14 21" id="KW-0460">Magnesium</keyword>
<keyword evidence="8" id="KW-0554">One-carbon metabolism</keyword>
<dbReference type="Gene3D" id="3.90.190.20">
    <property type="entry name" value="Mur ligase, C-terminal domain"/>
    <property type="match status" value="1"/>
</dbReference>